<dbReference type="SUPFAM" id="SSF81301">
    <property type="entry name" value="Nucleotidyltransferase"/>
    <property type="match status" value="1"/>
</dbReference>
<organism evidence="14 15">
    <name type="scientific">Marinomonas mediterranea (strain ATCC 700492 / JCM 21426 / NBRC 103028 / MMB-1)</name>
    <dbReference type="NCBI Taxonomy" id="717774"/>
    <lineage>
        <taxon>Bacteria</taxon>
        <taxon>Pseudomonadati</taxon>
        <taxon>Pseudomonadota</taxon>
        <taxon>Gammaproteobacteria</taxon>
        <taxon>Oceanospirillales</taxon>
        <taxon>Oceanospirillaceae</taxon>
        <taxon>Marinomonas</taxon>
    </lineage>
</organism>
<dbReference type="Pfam" id="PF01743">
    <property type="entry name" value="PolyA_pol"/>
    <property type="match status" value="1"/>
</dbReference>
<keyword evidence="6" id="KW-0547">Nucleotide-binding</keyword>
<keyword evidence="8" id="KW-0067">ATP-binding</keyword>
<evidence type="ECO:0000256" key="11">
    <source>
        <dbReference type="RuleBase" id="RU003953"/>
    </source>
</evidence>
<evidence type="ECO:0000259" key="12">
    <source>
        <dbReference type="Pfam" id="PF01743"/>
    </source>
</evidence>
<evidence type="ECO:0000256" key="8">
    <source>
        <dbReference type="ARBA" id="ARBA00022840"/>
    </source>
</evidence>
<dbReference type="eggNOG" id="COG0617">
    <property type="taxonomic scope" value="Bacteria"/>
</dbReference>
<reference evidence="14 15" key="1">
    <citation type="journal article" date="2012" name="Stand. Genomic Sci.">
        <title>Complete genome sequence of the melanogenic marine bacterium Marinomonas mediterranea type strain (MMB-1(T)).</title>
        <authorList>
            <person name="Lucas-Elio P."/>
            <person name="Goodwin L."/>
            <person name="Woyke T."/>
            <person name="Pitluck S."/>
            <person name="Nolan M."/>
            <person name="Kyrpides N.C."/>
            <person name="Detter J.C."/>
            <person name="Copeland A."/>
            <person name="Teshima H."/>
            <person name="Bruce D."/>
            <person name="Detter C."/>
            <person name="Tapia R."/>
            <person name="Han S."/>
            <person name="Land M.L."/>
            <person name="Ivanova N."/>
            <person name="Mikhailova N."/>
            <person name="Johnston A.W."/>
            <person name="Sanchez-Amat A."/>
        </authorList>
    </citation>
    <scope>NUCLEOTIDE SEQUENCE [LARGE SCALE GENOMIC DNA]</scope>
    <source>
        <strain evidence="15">ATCC 700492 / JCM 21426 / NBRC 103028 / MMB-1</strain>
    </source>
</reference>
<dbReference type="OrthoDB" id="9805698at2"/>
<dbReference type="InterPro" id="IPR012006">
    <property type="entry name" value="CCA_bact"/>
</dbReference>
<dbReference type="PIRSF" id="PIRSF000813">
    <property type="entry name" value="CCA_bact"/>
    <property type="match status" value="1"/>
</dbReference>
<dbReference type="PANTHER" id="PTHR47545">
    <property type="entry name" value="MULTIFUNCTIONAL CCA PROTEIN"/>
    <property type="match status" value="1"/>
</dbReference>
<evidence type="ECO:0000256" key="3">
    <source>
        <dbReference type="ARBA" id="ARBA00022694"/>
    </source>
</evidence>
<keyword evidence="10 11" id="KW-0694">RNA-binding</keyword>
<evidence type="ECO:0000256" key="2">
    <source>
        <dbReference type="ARBA" id="ARBA00022679"/>
    </source>
</evidence>
<dbReference type="InterPro" id="IPR002646">
    <property type="entry name" value="PolA_pol_head_dom"/>
</dbReference>
<dbReference type="HOGENOM" id="CLU_015961_1_1_6"/>
<evidence type="ECO:0000313" key="15">
    <source>
        <dbReference type="Proteomes" id="UP000001062"/>
    </source>
</evidence>
<dbReference type="STRING" id="717774.Marme_1014"/>
<keyword evidence="3" id="KW-0819">tRNA processing</keyword>
<dbReference type="Proteomes" id="UP000001062">
    <property type="component" value="Chromosome"/>
</dbReference>
<feature type="domain" description="Poly A polymerase head" evidence="12">
    <location>
        <begin position="5"/>
        <end position="124"/>
    </location>
</feature>
<dbReference type="GO" id="GO:0003723">
    <property type="term" value="F:RNA binding"/>
    <property type="evidence" value="ECO:0007669"/>
    <property type="project" value="UniProtKB-KW"/>
</dbReference>
<keyword evidence="4 14" id="KW-0548">Nucleotidyltransferase</keyword>
<dbReference type="EMBL" id="CP002583">
    <property type="protein sequence ID" value="ADZ90289.1"/>
    <property type="molecule type" value="Genomic_DNA"/>
</dbReference>
<dbReference type="PANTHER" id="PTHR47545:SF1">
    <property type="entry name" value="MULTIFUNCTIONAL CCA PROTEIN"/>
    <property type="match status" value="1"/>
</dbReference>
<keyword evidence="7" id="KW-0692">RNA repair</keyword>
<dbReference type="InterPro" id="IPR043519">
    <property type="entry name" value="NT_sf"/>
</dbReference>
<dbReference type="GO" id="GO:0004810">
    <property type="term" value="F:CCA tRNA nucleotidyltransferase activity"/>
    <property type="evidence" value="ECO:0007669"/>
    <property type="project" value="UniProtKB-EC"/>
</dbReference>
<evidence type="ECO:0000256" key="1">
    <source>
        <dbReference type="ARBA" id="ARBA00001946"/>
    </source>
</evidence>
<evidence type="ECO:0000256" key="4">
    <source>
        <dbReference type="ARBA" id="ARBA00022695"/>
    </source>
</evidence>
<evidence type="ECO:0000256" key="10">
    <source>
        <dbReference type="ARBA" id="ARBA00022884"/>
    </source>
</evidence>
<gene>
    <name evidence="14" type="ordered locus">Marme_1014</name>
</gene>
<dbReference type="GO" id="GO:0046872">
    <property type="term" value="F:metal ion binding"/>
    <property type="evidence" value="ECO:0007669"/>
    <property type="project" value="UniProtKB-KW"/>
</dbReference>
<dbReference type="PATRIC" id="fig|717774.3.peg.1056"/>
<proteinExistence type="inferred from homology"/>
<evidence type="ECO:0000256" key="7">
    <source>
        <dbReference type="ARBA" id="ARBA00022800"/>
    </source>
</evidence>
<dbReference type="RefSeq" id="WP_013660194.1">
    <property type="nucleotide sequence ID" value="NC_015276.1"/>
</dbReference>
<dbReference type="GO" id="GO:0042245">
    <property type="term" value="P:RNA repair"/>
    <property type="evidence" value="ECO:0007669"/>
    <property type="project" value="UniProtKB-KW"/>
</dbReference>
<protein>
    <submittedName>
        <fullName evidence="14">tRNA cytidylyltransferase</fullName>
        <ecNumber evidence="14">2.7.7.72</ecNumber>
    </submittedName>
</protein>
<dbReference type="Gene3D" id="3.30.460.10">
    <property type="entry name" value="Beta Polymerase, domain 2"/>
    <property type="match status" value="1"/>
</dbReference>
<dbReference type="KEGG" id="mme:Marme_1014"/>
<dbReference type="GO" id="GO:0005524">
    <property type="term" value="F:ATP binding"/>
    <property type="evidence" value="ECO:0007669"/>
    <property type="project" value="UniProtKB-KW"/>
</dbReference>
<keyword evidence="9" id="KW-0460">Magnesium</keyword>
<comment type="cofactor">
    <cofactor evidence="1">
        <name>Mg(2+)</name>
        <dbReference type="ChEBI" id="CHEBI:18420"/>
    </cofactor>
</comment>
<dbReference type="Gene3D" id="1.10.3090.10">
    <property type="entry name" value="cca-adding enzyme, domain 2"/>
    <property type="match status" value="1"/>
</dbReference>
<evidence type="ECO:0000256" key="6">
    <source>
        <dbReference type="ARBA" id="ARBA00022741"/>
    </source>
</evidence>
<evidence type="ECO:0000256" key="5">
    <source>
        <dbReference type="ARBA" id="ARBA00022723"/>
    </source>
</evidence>
<dbReference type="SUPFAM" id="SSF81891">
    <property type="entry name" value="Poly A polymerase C-terminal region-like"/>
    <property type="match status" value="1"/>
</dbReference>
<accession>F2K4J0</accession>
<dbReference type="AlphaFoldDB" id="F2K4J0"/>
<dbReference type="InterPro" id="IPR050124">
    <property type="entry name" value="tRNA_CCA-adding_enzyme"/>
</dbReference>
<keyword evidence="15" id="KW-1185">Reference proteome</keyword>
<name>F2K4J0_MARM1</name>
<keyword evidence="2 11" id="KW-0808">Transferase</keyword>
<feature type="domain" description="tRNA nucleotidyltransferase/poly(A) polymerase RNA and SrmB- binding" evidence="13">
    <location>
        <begin position="152"/>
        <end position="213"/>
    </location>
</feature>
<dbReference type="InterPro" id="IPR032828">
    <property type="entry name" value="PolyA_RNA-bd"/>
</dbReference>
<dbReference type="CDD" id="cd05398">
    <property type="entry name" value="NT_ClassII-CCAase"/>
    <property type="match status" value="1"/>
</dbReference>
<sequence>MGKKVYLVGGAVRDALLGLPVYDKDWVVVGSTPEEMVSEGYQAVGKQFPVFLHPKTKEEYALARKERKSGQGYTGFICDFAPDISLEEDLERRDLTINAIAKDNNGRLYDPFHGTQDIENRVFRHVSDAFVEDPLRVLRVARFAARFQDFEFRIANETLRLMKDISASGELTALTPERVWKETEKALGYPHFLTYFKILNQVDATTSIFPVLTTHITQPQNLGKISSDKELTSVERWALLCSGLEIHQLQALNANLKVPNEFKWLSETLCDFLKNKTLPLSGDNWEAWLTQISALKKPERYYQLTYLISLVVDVHSKHWVSLLAQAQSISPKELMSQGYTGAELGNAIKKAKADAIDSITDNPLINGFDKS</sequence>
<dbReference type="GO" id="GO:0001680">
    <property type="term" value="P:tRNA 3'-terminal CCA addition"/>
    <property type="evidence" value="ECO:0007669"/>
    <property type="project" value="InterPro"/>
</dbReference>
<comment type="similarity">
    <text evidence="11">Belongs to the tRNA nucleotidyltransferase/poly(A) polymerase family.</text>
</comment>
<dbReference type="Pfam" id="PF12627">
    <property type="entry name" value="PolyA_pol_RNAbd"/>
    <property type="match status" value="1"/>
</dbReference>
<dbReference type="EC" id="2.7.7.72" evidence="14"/>
<evidence type="ECO:0000313" key="14">
    <source>
        <dbReference type="EMBL" id="ADZ90289.1"/>
    </source>
</evidence>
<evidence type="ECO:0000256" key="9">
    <source>
        <dbReference type="ARBA" id="ARBA00022842"/>
    </source>
</evidence>
<keyword evidence="5" id="KW-0479">Metal-binding</keyword>
<evidence type="ECO:0000259" key="13">
    <source>
        <dbReference type="Pfam" id="PF12627"/>
    </source>
</evidence>